<dbReference type="GeneID" id="20089433"/>
<gene>
    <name evidence="2" type="ORF">H310_12383</name>
</gene>
<sequence length="124" mass="12575">MPSAATGGSTDSFLSSFVSPCGRTSESIASTESSWTTRGSHMEAFAFTPVTSHVDSRALLDASIKFDTSQGAATSTGDSGSIPSTDALVGFGCWTSHASASSLSSWPSRAALSSPSQLNISLSS</sequence>
<dbReference type="EMBL" id="KI913989">
    <property type="protein sequence ID" value="ETV93820.1"/>
    <property type="molecule type" value="Genomic_DNA"/>
</dbReference>
<feature type="region of interest" description="Disordered" evidence="1">
    <location>
        <begin position="99"/>
        <end position="124"/>
    </location>
</feature>
<accession>A0A024TI42</accession>
<proteinExistence type="predicted"/>
<dbReference type="AlphaFoldDB" id="A0A024TI42"/>
<dbReference type="VEuPathDB" id="FungiDB:H310_12383"/>
<organism evidence="2">
    <name type="scientific">Aphanomyces invadans</name>
    <dbReference type="NCBI Taxonomy" id="157072"/>
    <lineage>
        <taxon>Eukaryota</taxon>
        <taxon>Sar</taxon>
        <taxon>Stramenopiles</taxon>
        <taxon>Oomycota</taxon>
        <taxon>Saprolegniomycetes</taxon>
        <taxon>Saprolegniales</taxon>
        <taxon>Verrucalvaceae</taxon>
        <taxon>Aphanomyces</taxon>
    </lineage>
</organism>
<dbReference type="RefSeq" id="XP_008877629.1">
    <property type="nucleotide sequence ID" value="XM_008879407.1"/>
</dbReference>
<evidence type="ECO:0000313" key="2">
    <source>
        <dbReference type="EMBL" id="ETV93820.1"/>
    </source>
</evidence>
<evidence type="ECO:0000256" key="1">
    <source>
        <dbReference type="SAM" id="MobiDB-lite"/>
    </source>
</evidence>
<reference evidence="2" key="1">
    <citation type="submission" date="2013-12" db="EMBL/GenBank/DDBJ databases">
        <title>The Genome Sequence of Aphanomyces invadans NJM9701.</title>
        <authorList>
            <consortium name="The Broad Institute Genomics Platform"/>
            <person name="Russ C."/>
            <person name="Tyler B."/>
            <person name="van West P."/>
            <person name="Dieguez-Uribeondo J."/>
            <person name="Young S.K."/>
            <person name="Zeng Q."/>
            <person name="Gargeya S."/>
            <person name="Fitzgerald M."/>
            <person name="Abouelleil A."/>
            <person name="Alvarado L."/>
            <person name="Chapman S.B."/>
            <person name="Gainer-Dewar J."/>
            <person name="Goldberg J."/>
            <person name="Griggs A."/>
            <person name="Gujja S."/>
            <person name="Hansen M."/>
            <person name="Howarth C."/>
            <person name="Imamovic A."/>
            <person name="Ireland A."/>
            <person name="Larimer J."/>
            <person name="McCowan C."/>
            <person name="Murphy C."/>
            <person name="Pearson M."/>
            <person name="Poon T.W."/>
            <person name="Priest M."/>
            <person name="Roberts A."/>
            <person name="Saif S."/>
            <person name="Shea T."/>
            <person name="Sykes S."/>
            <person name="Wortman J."/>
            <person name="Nusbaum C."/>
            <person name="Birren B."/>
        </authorList>
    </citation>
    <scope>NUCLEOTIDE SEQUENCE [LARGE SCALE GENOMIC DNA]</scope>
    <source>
        <strain evidence="2">NJM9701</strain>
    </source>
</reference>
<name>A0A024TI42_9STRA</name>
<protein>
    <submittedName>
        <fullName evidence="2">Uncharacterized protein</fullName>
    </submittedName>
</protein>